<dbReference type="Pfam" id="PF00106">
    <property type="entry name" value="adh_short"/>
    <property type="match status" value="1"/>
</dbReference>
<name>A0A8H5ZZT0_PETAA</name>
<reference evidence="1 2" key="1">
    <citation type="submission" date="2019-04" db="EMBL/GenBank/DDBJ databases">
        <title>Aspergillus burnettii sp. nov., novel species from soil in southeast Queensland.</title>
        <authorList>
            <person name="Gilchrist C.L.M."/>
            <person name="Pitt J.I."/>
            <person name="Lange L."/>
            <person name="Lacey H.J."/>
            <person name="Vuong D."/>
            <person name="Midgley D.J."/>
            <person name="Greenfield P."/>
            <person name="Bradbury M."/>
            <person name="Lacey E."/>
            <person name="Busk P.K."/>
            <person name="Pilgaard B."/>
            <person name="Chooi Y.H."/>
            <person name="Piggott A.M."/>
        </authorList>
    </citation>
    <scope>NUCLEOTIDE SEQUENCE [LARGE SCALE GENOMIC DNA]</scope>
    <source>
        <strain evidence="1 2">FRR 5400</strain>
    </source>
</reference>
<dbReference type="AlphaFoldDB" id="A0A8H5ZZT0"/>
<dbReference type="PRINTS" id="PR00081">
    <property type="entry name" value="GDHRDH"/>
</dbReference>
<organism evidence="1 2">
    <name type="scientific">Petromyces alliaceus</name>
    <name type="common">Aspergillus alliaceus</name>
    <dbReference type="NCBI Taxonomy" id="209559"/>
    <lineage>
        <taxon>Eukaryota</taxon>
        <taxon>Fungi</taxon>
        <taxon>Dikarya</taxon>
        <taxon>Ascomycota</taxon>
        <taxon>Pezizomycotina</taxon>
        <taxon>Eurotiomycetes</taxon>
        <taxon>Eurotiomycetidae</taxon>
        <taxon>Eurotiales</taxon>
        <taxon>Aspergillaceae</taxon>
        <taxon>Aspergillus</taxon>
        <taxon>Aspergillus subgen. Circumdati</taxon>
    </lineage>
</organism>
<evidence type="ECO:0008006" key="3">
    <source>
        <dbReference type="Google" id="ProtNLM"/>
    </source>
</evidence>
<sequence>MASSLSKPIAIVAGAGPGTGAAIAHRFAKAYSVVLLARTQANLVPLAQSIHQNGGSALAISADVTNADAIDSTMTQIKTHFGRDVSVAAAIFNVASKFTRKPFLDSNAEFLDSLEATARGASNFSKAVIPSMVREAKNSEQQYPPTLIFTGATAAMKGGPGLGSFAMSKFAVRALSQSLAREFGPQGVHVAHAIIDGIIATEKTKDYNKDRPDSKIDPDSRKRTGSYTLSQDLLLLMSLTSDLIPIAADTDED</sequence>
<dbReference type="EMBL" id="SPNV01000188">
    <property type="protein sequence ID" value="KAF5858862.1"/>
    <property type="molecule type" value="Genomic_DNA"/>
</dbReference>
<dbReference type="Proteomes" id="UP000541154">
    <property type="component" value="Unassembled WGS sequence"/>
</dbReference>
<dbReference type="InterPro" id="IPR002347">
    <property type="entry name" value="SDR_fam"/>
</dbReference>
<dbReference type="InterPro" id="IPR036291">
    <property type="entry name" value="NAD(P)-bd_dom_sf"/>
</dbReference>
<dbReference type="PANTHER" id="PTHR43431:SF7">
    <property type="entry name" value="OXIDOREDUCTASE, SHORT CHAIN DEHYDROGENASE_REDUCTASE FAMILY (AFU_ORTHOLOGUE AFUA_5G14000)"/>
    <property type="match status" value="1"/>
</dbReference>
<keyword evidence="2" id="KW-1185">Reference proteome</keyword>
<dbReference type="SUPFAM" id="SSF51735">
    <property type="entry name" value="NAD(P)-binding Rossmann-fold domains"/>
    <property type="match status" value="1"/>
</dbReference>
<accession>A0A8H5ZZT0</accession>
<proteinExistence type="predicted"/>
<evidence type="ECO:0000313" key="1">
    <source>
        <dbReference type="EMBL" id="KAF5858862.1"/>
    </source>
</evidence>
<protein>
    <recommendedName>
        <fullName evidence="3">NAD(P)-binding protein</fullName>
    </recommendedName>
</protein>
<comment type="caution">
    <text evidence="1">The sequence shown here is derived from an EMBL/GenBank/DDBJ whole genome shotgun (WGS) entry which is preliminary data.</text>
</comment>
<dbReference type="PANTHER" id="PTHR43431">
    <property type="entry name" value="OXIDOREDUCTASE, SHORT CHAIN DEHYDROGENASE/REDUCTASE FAMILY (AFU_ORTHOLOGUE AFUA_5G14000)"/>
    <property type="match status" value="1"/>
</dbReference>
<evidence type="ECO:0000313" key="2">
    <source>
        <dbReference type="Proteomes" id="UP000541154"/>
    </source>
</evidence>
<dbReference type="Gene3D" id="3.40.50.720">
    <property type="entry name" value="NAD(P)-binding Rossmann-like Domain"/>
    <property type="match status" value="1"/>
</dbReference>
<gene>
    <name evidence="1" type="ORF">ETB97_003659</name>
</gene>